<protein>
    <submittedName>
        <fullName evidence="4">Outer membrane protein with beta-barrel domain</fullName>
    </submittedName>
</protein>
<feature type="compositionally biased region" description="Low complexity" evidence="1">
    <location>
        <begin position="23"/>
        <end position="93"/>
    </location>
</feature>
<keyword evidence="5" id="KW-1185">Reference proteome</keyword>
<comment type="caution">
    <text evidence="4">The sequence shown here is derived from an EMBL/GenBank/DDBJ whole genome shotgun (WGS) entry which is preliminary data.</text>
</comment>
<name>A0A327WQ13_LARAB</name>
<evidence type="ECO:0000313" key="4">
    <source>
        <dbReference type="EMBL" id="RAJ94314.1"/>
    </source>
</evidence>
<feature type="compositionally biased region" description="Polar residues" evidence="1">
    <location>
        <begin position="95"/>
        <end position="105"/>
    </location>
</feature>
<feature type="signal peptide" evidence="2">
    <location>
        <begin position="1"/>
        <end position="19"/>
    </location>
</feature>
<evidence type="ECO:0000256" key="1">
    <source>
        <dbReference type="SAM" id="MobiDB-lite"/>
    </source>
</evidence>
<feature type="region of interest" description="Disordered" evidence="1">
    <location>
        <begin position="23"/>
        <end position="144"/>
    </location>
</feature>
<gene>
    <name evidence="4" type="ORF">LX87_04200</name>
</gene>
<feature type="chain" id="PRO_5016423121" evidence="2">
    <location>
        <begin position="20"/>
        <end position="352"/>
    </location>
</feature>
<keyword evidence="2" id="KW-0732">Signal</keyword>
<feature type="domain" description="Outer membrane protein beta-barrel" evidence="3">
    <location>
        <begin position="155"/>
        <end position="323"/>
    </location>
</feature>
<evidence type="ECO:0000256" key="2">
    <source>
        <dbReference type="SAM" id="SignalP"/>
    </source>
</evidence>
<accession>A0A327WQ13</accession>
<feature type="compositionally biased region" description="Basic and acidic residues" evidence="1">
    <location>
        <begin position="109"/>
        <end position="144"/>
    </location>
</feature>
<dbReference type="InterPro" id="IPR025665">
    <property type="entry name" value="Beta-barrel_OMP_2"/>
</dbReference>
<proteinExistence type="predicted"/>
<dbReference type="RefSeq" id="WP_111630211.1">
    <property type="nucleotide sequence ID" value="NZ_QLMC01000005.1"/>
</dbReference>
<sequence length="352" mass="37229">MKASLLTVCLVAVGLWAEAQTTKPKTTATAAKPKSTATAQKKPVATTPKKTTTAYKPKTVAKKPVAQPAVATAPKATTTAVTSTTTAAETEPVLAQQTVAETKPQTEVAGKETTKRSKKGKAEKPEKEKAPKAEKVAKVKPEKPARIKTESQYSGKGLSVGIRGGVNTWMNEFVPDDLSGSGGEQTVAPGFTGGLVINYGLGNVFSIQPEILYTRRSVKFSGEAEGQKVSFLLSTNAVEIPLLLKLSFGRKTRVFVNAGPYAAYGLDARLKVVADGETLYDEKQKLTKDDARLEYGVTGGLGIAIPAGPGRLTIEGRYIYSLGTNADPQPAEYISNQVATVSVGYVIPLGRR</sequence>
<dbReference type="Proteomes" id="UP000248790">
    <property type="component" value="Unassembled WGS sequence"/>
</dbReference>
<evidence type="ECO:0000259" key="3">
    <source>
        <dbReference type="Pfam" id="PF13568"/>
    </source>
</evidence>
<dbReference type="AlphaFoldDB" id="A0A327WQ13"/>
<dbReference type="OrthoDB" id="961693at2"/>
<evidence type="ECO:0000313" key="5">
    <source>
        <dbReference type="Proteomes" id="UP000248790"/>
    </source>
</evidence>
<organism evidence="4 5">
    <name type="scientific">Larkinella arboricola</name>
    <dbReference type="NCBI Taxonomy" id="643671"/>
    <lineage>
        <taxon>Bacteria</taxon>
        <taxon>Pseudomonadati</taxon>
        <taxon>Bacteroidota</taxon>
        <taxon>Cytophagia</taxon>
        <taxon>Cytophagales</taxon>
        <taxon>Spirosomataceae</taxon>
        <taxon>Larkinella</taxon>
    </lineage>
</organism>
<dbReference type="EMBL" id="QLMC01000005">
    <property type="protein sequence ID" value="RAJ94314.1"/>
    <property type="molecule type" value="Genomic_DNA"/>
</dbReference>
<dbReference type="Pfam" id="PF13568">
    <property type="entry name" value="OMP_b-brl_2"/>
    <property type="match status" value="1"/>
</dbReference>
<reference evidence="4 5" key="1">
    <citation type="submission" date="2018-06" db="EMBL/GenBank/DDBJ databases">
        <title>Genomic Encyclopedia of Archaeal and Bacterial Type Strains, Phase II (KMG-II): from individual species to whole genera.</title>
        <authorList>
            <person name="Goeker M."/>
        </authorList>
    </citation>
    <scope>NUCLEOTIDE SEQUENCE [LARGE SCALE GENOMIC DNA]</scope>
    <source>
        <strain evidence="4 5">DSM 21851</strain>
    </source>
</reference>